<dbReference type="PROSITE" id="PS51257">
    <property type="entry name" value="PROKAR_LIPOPROTEIN"/>
    <property type="match status" value="1"/>
</dbReference>
<protein>
    <submittedName>
        <fullName evidence="2">Uncharacterized protein</fullName>
    </submittedName>
</protein>
<proteinExistence type="predicted"/>
<dbReference type="Proteomes" id="UP000014461">
    <property type="component" value="Unassembled WGS sequence"/>
</dbReference>
<feature type="chain" id="PRO_5004487989" evidence="1">
    <location>
        <begin position="23"/>
        <end position="343"/>
    </location>
</feature>
<reference evidence="2" key="1">
    <citation type="journal article" date="2013" name="Genome Announc.">
        <title>Draft Genome Sequence of Agarivorans albus Strain MKT 106T, an Agarolytic Marine Bacterium.</title>
        <authorList>
            <person name="Yasuike M."/>
            <person name="Nakamura Y."/>
            <person name="Kai W."/>
            <person name="Fujiwara A."/>
            <person name="Fukui Y."/>
            <person name="Satomi M."/>
            <person name="Sano M."/>
        </authorList>
    </citation>
    <scope>NUCLEOTIDE SEQUENCE [LARGE SCALE GENOMIC DNA]</scope>
</reference>
<keyword evidence="3" id="KW-1185">Reference proteome</keyword>
<evidence type="ECO:0000313" key="3">
    <source>
        <dbReference type="Proteomes" id="UP000014461"/>
    </source>
</evidence>
<organism evidence="2 3">
    <name type="scientific">Agarivorans albus MKT 106</name>
    <dbReference type="NCBI Taxonomy" id="1331007"/>
    <lineage>
        <taxon>Bacteria</taxon>
        <taxon>Pseudomonadati</taxon>
        <taxon>Pseudomonadota</taxon>
        <taxon>Gammaproteobacteria</taxon>
        <taxon>Alteromonadales</taxon>
        <taxon>Alteromonadaceae</taxon>
        <taxon>Agarivorans</taxon>
    </lineage>
</organism>
<accession>R9PFJ3</accession>
<gene>
    <name evidence="2" type="ORF">AALB_0234</name>
</gene>
<dbReference type="Gene3D" id="2.60.120.1600">
    <property type="match status" value="1"/>
</dbReference>
<dbReference type="STRING" id="1331007.AALB_0234"/>
<evidence type="ECO:0000313" key="2">
    <source>
        <dbReference type="EMBL" id="GAD00154.1"/>
    </source>
</evidence>
<dbReference type="SUPFAM" id="SSF160935">
    <property type="entry name" value="VPA0735-like"/>
    <property type="match status" value="1"/>
</dbReference>
<dbReference type="RefSeq" id="WP_016399922.1">
    <property type="nucleotide sequence ID" value="NZ_BARX01000001.1"/>
</dbReference>
<comment type="caution">
    <text evidence="2">The sequence shown here is derived from an EMBL/GenBank/DDBJ whole genome shotgun (WGS) entry which is preliminary data.</text>
</comment>
<evidence type="ECO:0000256" key="1">
    <source>
        <dbReference type="SAM" id="SignalP"/>
    </source>
</evidence>
<dbReference type="EMBL" id="BARX01000001">
    <property type="protein sequence ID" value="GAD00154.1"/>
    <property type="molecule type" value="Genomic_DNA"/>
</dbReference>
<name>R9PFJ3_AGAAL</name>
<sequence>MNTFKISALAAVVIGLSACSSADSASTETAEVSKLTVTKENFTHAETARNFRNWGSKGATHEFFIMQGLPPRGKAAPTVQMNDDTLYGVAIVKAVNGEVTFSIPQTYNYMAVQVVTERGHGQHYVVEDGHYQLPVESEYAFILYRSGTENGIDASRQALEKVNTADFNFATDYQVQPYDYAEVEAWVSKYTQEVNQMDRFTYTFPRTSDLVTDQHQWNLENAAGWGGASPEAYVGNKYSNSPQLQADTCYSSTFENPQNKFFTSITAYDSDKYLMEGVSNVNSHTWVENQDGSITVSFNCGESAKNNIDTKGANFTFTTRHYGVNPKVMEAAEDPIIAALKAN</sequence>
<keyword evidence="1" id="KW-0732">Signal</keyword>
<feature type="signal peptide" evidence="1">
    <location>
        <begin position="1"/>
        <end position="22"/>
    </location>
</feature>
<dbReference type="AlphaFoldDB" id="R9PFJ3"/>
<dbReference type="OrthoDB" id="547269at2"/>